<feature type="transmembrane region" description="Helical" evidence="7">
    <location>
        <begin position="791"/>
        <end position="819"/>
    </location>
</feature>
<keyword evidence="11" id="KW-1185">Reference proteome</keyword>
<dbReference type="InterPro" id="IPR053066">
    <property type="entry name" value="ADGR_G7"/>
</dbReference>
<dbReference type="PANTHER" id="PTHR47767:SF1">
    <property type="entry name" value="ADHESION G PROTEIN-COUPLED RECEPTOR G7"/>
    <property type="match status" value="1"/>
</dbReference>
<dbReference type="Gene3D" id="2.60.220.50">
    <property type="match status" value="1"/>
</dbReference>
<dbReference type="InterPro" id="IPR000203">
    <property type="entry name" value="GPS"/>
</dbReference>
<organism evidence="11 12">
    <name type="scientific">Salvelinus namaycush</name>
    <name type="common">Lake trout</name>
    <name type="synonym">Salmo namaycush</name>
    <dbReference type="NCBI Taxonomy" id="8040"/>
    <lineage>
        <taxon>Eukaryota</taxon>
        <taxon>Metazoa</taxon>
        <taxon>Chordata</taxon>
        <taxon>Craniata</taxon>
        <taxon>Vertebrata</taxon>
        <taxon>Euteleostomi</taxon>
        <taxon>Actinopterygii</taxon>
        <taxon>Neopterygii</taxon>
        <taxon>Teleostei</taxon>
        <taxon>Protacanthopterygii</taxon>
        <taxon>Salmoniformes</taxon>
        <taxon>Salmonidae</taxon>
        <taxon>Salmoninae</taxon>
        <taxon>Salvelinus</taxon>
    </lineage>
</organism>
<dbReference type="InterPro" id="IPR053984">
    <property type="entry name" value="GPR128_N"/>
</dbReference>
<keyword evidence="5" id="KW-1015">Disulfide bond</keyword>
<dbReference type="Pfam" id="PF01825">
    <property type="entry name" value="GPS"/>
    <property type="match status" value="1"/>
</dbReference>
<dbReference type="PANTHER" id="PTHR47767">
    <property type="entry name" value="ADHESION G PROTEIN-COUPLED RECEPTOR G7"/>
    <property type="match status" value="1"/>
</dbReference>
<evidence type="ECO:0000256" key="7">
    <source>
        <dbReference type="SAM" id="Phobius"/>
    </source>
</evidence>
<dbReference type="InterPro" id="IPR000832">
    <property type="entry name" value="GPCR_2_secretin-like"/>
</dbReference>
<dbReference type="InterPro" id="IPR017981">
    <property type="entry name" value="GPCR_2-like_7TM"/>
</dbReference>
<dbReference type="InterPro" id="IPR053986">
    <property type="entry name" value="GPR128_GAIN_subdom_B"/>
</dbReference>
<dbReference type="InterPro" id="IPR053985">
    <property type="entry name" value="GPR128_GAIN_subdom_A"/>
</dbReference>
<evidence type="ECO:0000256" key="3">
    <source>
        <dbReference type="ARBA" id="ARBA00022989"/>
    </source>
</evidence>
<evidence type="ECO:0000259" key="9">
    <source>
        <dbReference type="PROSITE" id="PS50221"/>
    </source>
</evidence>
<dbReference type="KEGG" id="snh:120051487"/>
<dbReference type="InterPro" id="IPR057244">
    <property type="entry name" value="GAIN_B"/>
</dbReference>
<dbReference type="Pfam" id="PF22261">
    <property type="entry name" value="GPR128_GAIN_subdom_B"/>
    <property type="match status" value="1"/>
</dbReference>
<feature type="transmembrane region" description="Helical" evidence="7">
    <location>
        <begin position="571"/>
        <end position="591"/>
    </location>
</feature>
<dbReference type="AlphaFoldDB" id="A0A8U0R3D5"/>
<feature type="transmembrane region" description="Helical" evidence="7">
    <location>
        <begin position="718"/>
        <end position="742"/>
    </location>
</feature>
<feature type="transmembrane region" description="Helical" evidence="7">
    <location>
        <begin position="763"/>
        <end position="785"/>
    </location>
</feature>
<dbReference type="Proteomes" id="UP000808372">
    <property type="component" value="Chromosome 7"/>
</dbReference>
<feature type="chain" id="PRO_5035875096" evidence="8">
    <location>
        <begin position="19"/>
        <end position="871"/>
    </location>
</feature>
<dbReference type="SMART" id="SM00303">
    <property type="entry name" value="GPS"/>
    <property type="match status" value="1"/>
</dbReference>
<evidence type="ECO:0000259" key="10">
    <source>
        <dbReference type="PROSITE" id="PS50261"/>
    </source>
</evidence>
<feature type="region of interest" description="Disordered" evidence="6">
    <location>
        <begin position="37"/>
        <end position="74"/>
    </location>
</feature>
<sequence length="871" mass="94636">MKELWIMAVFATVSLSQGNLTMSSAIPTIIDITTSNTTAPLTPDSSASATPTTDTPTTGHPTTGYLTTTDPPATGYINTTVLPTTGYPTSIPVTSISLPTTSSTTTTTSPTISNTTTTSPTIFTTMSNTTTSPIISNTTSTTTSNTTTISTSTTTTPPLVCINGGELQSGVCICPDEWTGETCSEGNFCNSTIIGDFSFPRTTVGWSAYSEKLCDEKTTSAGLPKASARCLNDTGSPMFGPPHELQCELTLSDIQGNISSSSGDLLQLAFSTQILTSQPGRLSADNITTAAQIANTLLQSAHITEDIAVAAVTTISQLLNASEESTQERDAVQNLTETLEKFSLDQHNNVSLVVQPNLVVQSVQVPSDSVGIQFTALTGRSGNFVANRIHLNTNTSELIADKGGATDVQIVIEFPPVLRSKNTNHSIGFVLYQNDRFFRSRAFRASSGTSRRVISANPGQVSGLHVEMLFKPTVVPNVSLHDFACVSWNYTLKDWSTFGCSKANHSEDGLRCFCNHTTNFAVLMSFRRDLKYAEALNWITILGCSMSIIGLSLTITFQITTRKSRKTNPTVLLVSVCMCLLIFTLLFMLGVNNPHKQLDKPEIQEDNVLPPSDTHTERDRGPCTAVAVLLQYFLLGTFTWNTLYATHVFLMIRNSLATSPSHFTAYTVAIGWGLPAVVVALTLGISYRVDNPLGYRQEEFCWLAALDPKGNFDFKLPMFWGFLIPVASMLIFNTVVLACFAVTTGKTNPNLTSTRHTSMKKKFLGSFSLAVVLGLSWILGYLLLITQNQTMYTILNISFCVLTTTQVVNGLQIFILFTVRTSIVKKMMADALKSVSSVEIPLHTKSFSLWRGKHREKVESYTQLDTMLSTH</sequence>
<dbReference type="PROSITE" id="PS50221">
    <property type="entry name" value="GAIN_B"/>
    <property type="match status" value="1"/>
</dbReference>
<evidence type="ECO:0000256" key="4">
    <source>
        <dbReference type="ARBA" id="ARBA00023136"/>
    </source>
</evidence>
<dbReference type="Gene3D" id="1.20.1070.10">
    <property type="entry name" value="Rhodopsin 7-helix transmembrane proteins"/>
    <property type="match status" value="1"/>
</dbReference>
<keyword evidence="3 7" id="KW-1133">Transmembrane helix</keyword>
<evidence type="ECO:0000313" key="12">
    <source>
        <dbReference type="RefSeq" id="XP_038854310.1"/>
    </source>
</evidence>
<feature type="domain" description="G-protein coupled receptors family 2 profile 2" evidence="10">
    <location>
        <begin position="536"/>
        <end position="821"/>
    </location>
</feature>
<evidence type="ECO:0000256" key="6">
    <source>
        <dbReference type="SAM" id="MobiDB-lite"/>
    </source>
</evidence>
<comment type="subcellular location">
    <subcellularLocation>
        <location evidence="1">Membrane</location>
        <topology evidence="1">Multi-pass membrane protein</topology>
    </subcellularLocation>
</comment>
<dbReference type="Pfam" id="PF22259">
    <property type="entry name" value="GPR128_GAIN_subdomA"/>
    <property type="match status" value="1"/>
</dbReference>
<dbReference type="GeneID" id="120051487"/>
<gene>
    <name evidence="12" type="primary">LOC120051487</name>
</gene>
<dbReference type="Pfam" id="PF22257">
    <property type="entry name" value="GPR128_N"/>
    <property type="match status" value="1"/>
</dbReference>
<feature type="domain" description="GAIN-B" evidence="9">
    <location>
        <begin position="380"/>
        <end position="530"/>
    </location>
</feature>
<evidence type="ECO:0000256" key="1">
    <source>
        <dbReference type="ARBA" id="ARBA00004141"/>
    </source>
</evidence>
<keyword evidence="4 7" id="KW-0472">Membrane</keyword>
<feature type="transmembrane region" description="Helical" evidence="7">
    <location>
        <begin position="629"/>
        <end position="651"/>
    </location>
</feature>
<dbReference type="GO" id="GO:0016020">
    <property type="term" value="C:membrane"/>
    <property type="evidence" value="ECO:0007669"/>
    <property type="project" value="UniProtKB-SubCell"/>
</dbReference>
<evidence type="ECO:0000256" key="2">
    <source>
        <dbReference type="ARBA" id="ARBA00022692"/>
    </source>
</evidence>
<feature type="region of interest" description="Disordered" evidence="6">
    <location>
        <begin position="98"/>
        <end position="151"/>
    </location>
</feature>
<evidence type="ECO:0000313" key="11">
    <source>
        <dbReference type="Proteomes" id="UP000808372"/>
    </source>
</evidence>
<dbReference type="Pfam" id="PF00002">
    <property type="entry name" value="7tm_2"/>
    <property type="match status" value="1"/>
</dbReference>
<dbReference type="InterPro" id="IPR046338">
    <property type="entry name" value="GAIN_dom_sf"/>
</dbReference>
<dbReference type="PROSITE" id="PS50261">
    <property type="entry name" value="G_PROTEIN_RECEP_F2_4"/>
    <property type="match status" value="1"/>
</dbReference>
<evidence type="ECO:0000256" key="5">
    <source>
        <dbReference type="ARBA" id="ARBA00023157"/>
    </source>
</evidence>
<reference evidence="12" key="1">
    <citation type="submission" date="2025-08" db="UniProtKB">
        <authorList>
            <consortium name="RefSeq"/>
        </authorList>
    </citation>
    <scope>IDENTIFICATION</scope>
    <source>
        <tissue evidence="12">White muscle</tissue>
    </source>
</reference>
<dbReference type="RefSeq" id="XP_038854310.1">
    <property type="nucleotide sequence ID" value="XM_038998382.1"/>
</dbReference>
<feature type="signal peptide" evidence="8">
    <location>
        <begin position="1"/>
        <end position="18"/>
    </location>
</feature>
<feature type="transmembrane region" description="Helical" evidence="7">
    <location>
        <begin position="535"/>
        <end position="559"/>
    </location>
</feature>
<proteinExistence type="predicted"/>
<accession>A0A8U0R3D5</accession>
<evidence type="ECO:0000256" key="8">
    <source>
        <dbReference type="SAM" id="SignalP"/>
    </source>
</evidence>
<name>A0A8U0R3D5_SALNM</name>
<feature type="transmembrane region" description="Helical" evidence="7">
    <location>
        <begin position="663"/>
        <end position="687"/>
    </location>
</feature>
<dbReference type="GO" id="GO:0007166">
    <property type="term" value="P:cell surface receptor signaling pathway"/>
    <property type="evidence" value="ECO:0007669"/>
    <property type="project" value="InterPro"/>
</dbReference>
<dbReference type="GO" id="GO:0004930">
    <property type="term" value="F:G protein-coupled receptor activity"/>
    <property type="evidence" value="ECO:0007669"/>
    <property type="project" value="InterPro"/>
</dbReference>
<keyword evidence="2 7" id="KW-0812">Transmembrane</keyword>
<keyword evidence="8" id="KW-0732">Signal</keyword>
<protein>
    <submittedName>
        <fullName evidence="12">Adhesion G-protein coupled receptor G7-like isoform X1</fullName>
    </submittedName>
</protein>